<dbReference type="InterPro" id="IPR036928">
    <property type="entry name" value="AS_sf"/>
</dbReference>
<dbReference type="KEGG" id="dci:103522960"/>
<dbReference type="SUPFAM" id="SSF75304">
    <property type="entry name" value="Amidase signature (AS) enzymes"/>
    <property type="match status" value="1"/>
</dbReference>
<proteinExistence type="predicted"/>
<dbReference type="RefSeq" id="XP_008486264.1">
    <property type="nucleotide sequence ID" value="XM_008488042.2"/>
</dbReference>
<evidence type="ECO:0000313" key="3">
    <source>
        <dbReference type="RefSeq" id="XP_008486264.1"/>
    </source>
</evidence>
<organism evidence="2 3">
    <name type="scientific">Diaphorina citri</name>
    <name type="common">Asian citrus psyllid</name>
    <dbReference type="NCBI Taxonomy" id="121845"/>
    <lineage>
        <taxon>Eukaryota</taxon>
        <taxon>Metazoa</taxon>
        <taxon>Ecdysozoa</taxon>
        <taxon>Arthropoda</taxon>
        <taxon>Hexapoda</taxon>
        <taxon>Insecta</taxon>
        <taxon>Pterygota</taxon>
        <taxon>Neoptera</taxon>
        <taxon>Paraneoptera</taxon>
        <taxon>Hemiptera</taxon>
        <taxon>Sternorrhyncha</taxon>
        <taxon>Psylloidea</taxon>
        <taxon>Psyllidae</taxon>
        <taxon>Diaphorininae</taxon>
        <taxon>Diaphorina</taxon>
    </lineage>
</organism>
<dbReference type="GeneID" id="103522960"/>
<dbReference type="PANTHER" id="PTHR43372:SF4">
    <property type="entry name" value="FATTY-ACID AMIDE HYDROLASE 2"/>
    <property type="match status" value="1"/>
</dbReference>
<dbReference type="InterPro" id="IPR023631">
    <property type="entry name" value="Amidase_dom"/>
</dbReference>
<dbReference type="Gene3D" id="3.90.1300.10">
    <property type="entry name" value="Amidase signature (AS) domain"/>
    <property type="match status" value="1"/>
</dbReference>
<sequence>MLANVIGFPSTNVPLGLGSNGLPVGLQVMAGPNQDRLCLAVAKKLEDIFYGWTMPNSTGMLVEYRD</sequence>
<dbReference type="GO" id="GO:0012505">
    <property type="term" value="C:endomembrane system"/>
    <property type="evidence" value="ECO:0007669"/>
    <property type="project" value="TreeGrafter"/>
</dbReference>
<dbReference type="AlphaFoldDB" id="A0A1S3DQL1"/>
<dbReference type="Pfam" id="PF01425">
    <property type="entry name" value="Amidase"/>
    <property type="match status" value="1"/>
</dbReference>
<feature type="domain" description="Amidase" evidence="1">
    <location>
        <begin position="2"/>
        <end position="39"/>
    </location>
</feature>
<accession>A0A1S3DQL1</accession>
<protein>
    <submittedName>
        <fullName evidence="3">Fatty-acid amide hydrolase 2-A-like isoform X1</fullName>
    </submittedName>
    <submittedName>
        <fullName evidence="4">Fatty-acid amide hydrolase 2-A-like isoform X2</fullName>
    </submittedName>
    <submittedName>
        <fullName evidence="5">Fatty-acid amide hydrolase 2-A-like isoform X3</fullName>
    </submittedName>
</protein>
<evidence type="ECO:0000259" key="1">
    <source>
        <dbReference type="Pfam" id="PF01425"/>
    </source>
</evidence>
<dbReference type="InterPro" id="IPR052739">
    <property type="entry name" value="FAAH2"/>
</dbReference>
<reference evidence="3 4" key="1">
    <citation type="submission" date="2025-04" db="UniProtKB">
        <authorList>
            <consortium name="RefSeq"/>
        </authorList>
    </citation>
    <scope>IDENTIFICATION</scope>
</reference>
<dbReference type="RefSeq" id="XP_026688608.1">
    <property type="nucleotide sequence ID" value="XM_026832807.1"/>
</dbReference>
<dbReference type="PaxDb" id="121845-A0A1S3DQL1"/>
<evidence type="ECO:0000313" key="5">
    <source>
        <dbReference type="RefSeq" id="XP_026688608.1"/>
    </source>
</evidence>
<evidence type="ECO:0000313" key="4">
    <source>
        <dbReference type="RefSeq" id="XP_026688607.1"/>
    </source>
</evidence>
<name>A0A1S3DQL1_DIACI</name>
<keyword evidence="2" id="KW-1185">Reference proteome</keyword>
<gene>
    <name evidence="3 4 5" type="primary">LOC103522960</name>
</gene>
<dbReference type="Proteomes" id="UP000079169">
    <property type="component" value="Unplaced"/>
</dbReference>
<dbReference type="RefSeq" id="XP_026688607.1">
    <property type="nucleotide sequence ID" value="XM_026832806.1"/>
</dbReference>
<dbReference type="STRING" id="121845.A0A1S3DQL1"/>
<dbReference type="PANTHER" id="PTHR43372">
    <property type="entry name" value="FATTY-ACID AMIDE HYDROLASE"/>
    <property type="match status" value="1"/>
</dbReference>
<evidence type="ECO:0000313" key="2">
    <source>
        <dbReference type="Proteomes" id="UP000079169"/>
    </source>
</evidence>